<dbReference type="RefSeq" id="WP_147135595.1">
    <property type="nucleotide sequence ID" value="NZ_BAABIJ010000001.1"/>
</dbReference>
<accession>A0A562VDP4</accession>
<dbReference type="Proteomes" id="UP000321617">
    <property type="component" value="Unassembled WGS sequence"/>
</dbReference>
<reference evidence="4 5" key="1">
    <citation type="journal article" date="2013" name="Stand. Genomic Sci.">
        <title>Genomic Encyclopedia of Type Strains, Phase I: The one thousand microbial genomes (KMG-I) project.</title>
        <authorList>
            <person name="Kyrpides N.C."/>
            <person name="Woyke T."/>
            <person name="Eisen J.A."/>
            <person name="Garrity G."/>
            <person name="Lilburn T.G."/>
            <person name="Beck B.J."/>
            <person name="Whitman W.B."/>
            <person name="Hugenholtz P."/>
            <person name="Klenk H.P."/>
        </authorList>
    </citation>
    <scope>NUCLEOTIDE SEQUENCE [LARGE SCALE GENOMIC DNA]</scope>
    <source>
        <strain evidence="4 5">DSM 45044</strain>
    </source>
</reference>
<proteinExistence type="predicted"/>
<dbReference type="GO" id="GO:0016747">
    <property type="term" value="F:acyltransferase activity, transferring groups other than amino-acyl groups"/>
    <property type="evidence" value="ECO:0007669"/>
    <property type="project" value="InterPro"/>
</dbReference>
<keyword evidence="2" id="KW-0012">Acyltransferase</keyword>
<dbReference type="PROSITE" id="PS51186">
    <property type="entry name" value="GNAT"/>
    <property type="match status" value="1"/>
</dbReference>
<sequence length="177" mass="19741">MRLTFRLCREADLPVLDRLNPSPSVESFHHRRFATQREGDGDYLIARHRGRPVANALIMWRGCTAEEVRRHHPGVPEINGLDVFPPGLRGRGIGTALVAACEQRARAAGADRIGLGVADANPRAAALYHRLGYRGDVRYIDRYTCVDSLGTRHRFADPCVFLVKDLDRTVRSTSLNA</sequence>
<protein>
    <submittedName>
        <fullName evidence="4">Acetyltransferase (GNAT) family protein</fullName>
    </submittedName>
</protein>
<organism evidence="4 5">
    <name type="scientific">Stackebrandtia albiflava</name>
    <dbReference type="NCBI Taxonomy" id="406432"/>
    <lineage>
        <taxon>Bacteria</taxon>
        <taxon>Bacillati</taxon>
        <taxon>Actinomycetota</taxon>
        <taxon>Actinomycetes</taxon>
        <taxon>Glycomycetales</taxon>
        <taxon>Glycomycetaceae</taxon>
        <taxon>Stackebrandtia</taxon>
    </lineage>
</organism>
<gene>
    <name evidence="4" type="ORF">LX16_1702</name>
</gene>
<dbReference type="OrthoDB" id="5173601at2"/>
<evidence type="ECO:0000313" key="5">
    <source>
        <dbReference type="Proteomes" id="UP000321617"/>
    </source>
</evidence>
<dbReference type="SUPFAM" id="SSF55729">
    <property type="entry name" value="Acyl-CoA N-acyltransferases (Nat)"/>
    <property type="match status" value="1"/>
</dbReference>
<dbReference type="InterPro" id="IPR000182">
    <property type="entry name" value="GNAT_dom"/>
</dbReference>
<name>A0A562VDP4_9ACTN</name>
<dbReference type="Pfam" id="PF00583">
    <property type="entry name" value="Acetyltransf_1"/>
    <property type="match status" value="1"/>
</dbReference>
<dbReference type="InterPro" id="IPR050832">
    <property type="entry name" value="Bact_Acetyltransf"/>
</dbReference>
<dbReference type="AlphaFoldDB" id="A0A562VDP4"/>
<dbReference type="PANTHER" id="PTHR43877">
    <property type="entry name" value="AMINOALKYLPHOSPHONATE N-ACETYLTRANSFERASE-RELATED-RELATED"/>
    <property type="match status" value="1"/>
</dbReference>
<dbReference type="InterPro" id="IPR016181">
    <property type="entry name" value="Acyl_CoA_acyltransferase"/>
</dbReference>
<keyword evidence="5" id="KW-1185">Reference proteome</keyword>
<dbReference type="Gene3D" id="3.40.630.30">
    <property type="match status" value="1"/>
</dbReference>
<feature type="domain" description="N-acetyltransferase" evidence="3">
    <location>
        <begin position="3"/>
        <end position="152"/>
    </location>
</feature>
<evidence type="ECO:0000313" key="4">
    <source>
        <dbReference type="EMBL" id="TWJ15982.1"/>
    </source>
</evidence>
<evidence type="ECO:0000259" key="3">
    <source>
        <dbReference type="PROSITE" id="PS51186"/>
    </source>
</evidence>
<dbReference type="CDD" id="cd04301">
    <property type="entry name" value="NAT_SF"/>
    <property type="match status" value="1"/>
</dbReference>
<evidence type="ECO:0000256" key="1">
    <source>
        <dbReference type="ARBA" id="ARBA00022679"/>
    </source>
</evidence>
<evidence type="ECO:0000256" key="2">
    <source>
        <dbReference type="ARBA" id="ARBA00023315"/>
    </source>
</evidence>
<comment type="caution">
    <text evidence="4">The sequence shown here is derived from an EMBL/GenBank/DDBJ whole genome shotgun (WGS) entry which is preliminary data.</text>
</comment>
<keyword evidence="1 4" id="KW-0808">Transferase</keyword>
<dbReference type="EMBL" id="VLLL01000005">
    <property type="protein sequence ID" value="TWJ15982.1"/>
    <property type="molecule type" value="Genomic_DNA"/>
</dbReference>